<dbReference type="PANTHER" id="PTHR43283">
    <property type="entry name" value="BETA-LACTAMASE-RELATED"/>
    <property type="match status" value="1"/>
</dbReference>
<keyword evidence="3" id="KW-1185">Reference proteome</keyword>
<dbReference type="GO" id="GO:0016787">
    <property type="term" value="F:hydrolase activity"/>
    <property type="evidence" value="ECO:0007669"/>
    <property type="project" value="UniProtKB-KW"/>
</dbReference>
<name>A0A919YHV0_9BACL</name>
<dbReference type="SUPFAM" id="SSF56601">
    <property type="entry name" value="beta-lactamase/transpeptidase-like"/>
    <property type="match status" value="1"/>
</dbReference>
<dbReference type="InterPro" id="IPR001466">
    <property type="entry name" value="Beta-lactam-related"/>
</dbReference>
<sequence>MVSGMEWEQSTPEVEGMDASVLEQLDHYMKQKRYRLVNSVLVVKNGKIVLEKYYNKFNANSRNRIMSIWKSIISIAAGISLDQGWIKSLDEPVAAYLPEMAKGTHPYHKHITIRHLLTMSSGIYWNGGVHYHCPMVVQMMRTKDWISHIADIDMEHVPGMKYQYKEWDIMLLSAVIGRAYGGTAYDVVNQYLYEPLEILSGEWPSSPCGFSYHAMMKGEEQTDLSARDLAKIGQLFLNQGLYIGKRIISSEFVKQAITPSFHEASFVSTPGSCSYGMLWWISPEGYGAKGYGGQELIVLPEHRMVTVIQATPTPSSKSYPDIYTQVIRRALS</sequence>
<evidence type="ECO:0000259" key="1">
    <source>
        <dbReference type="Pfam" id="PF00144"/>
    </source>
</evidence>
<dbReference type="Proteomes" id="UP000682811">
    <property type="component" value="Unassembled WGS sequence"/>
</dbReference>
<dbReference type="InterPro" id="IPR050789">
    <property type="entry name" value="Diverse_Enzym_Activities"/>
</dbReference>
<evidence type="ECO:0000313" key="3">
    <source>
        <dbReference type="Proteomes" id="UP000682811"/>
    </source>
</evidence>
<keyword evidence="2" id="KW-0378">Hydrolase</keyword>
<protein>
    <submittedName>
        <fullName evidence="2">6-aminohexanoate-dimer hydrolase</fullName>
    </submittedName>
</protein>
<reference evidence="2 3" key="1">
    <citation type="submission" date="2021-03" db="EMBL/GenBank/DDBJ databases">
        <title>Antimicrobial resistance genes in bacteria isolated from Japanese honey, and their potential for conferring macrolide and lincosamide resistance in the American foulbrood pathogen Paenibacillus larvae.</title>
        <authorList>
            <person name="Okamoto M."/>
            <person name="Kumagai M."/>
            <person name="Kanamori H."/>
            <person name="Takamatsu D."/>
        </authorList>
    </citation>
    <scope>NUCLEOTIDE SEQUENCE [LARGE SCALE GENOMIC DNA]</scope>
    <source>
        <strain evidence="2 3">J34TS1</strain>
    </source>
</reference>
<dbReference type="AlphaFoldDB" id="A0A919YHV0"/>
<comment type="caution">
    <text evidence="2">The sequence shown here is derived from an EMBL/GenBank/DDBJ whole genome shotgun (WGS) entry which is preliminary data.</text>
</comment>
<dbReference type="PANTHER" id="PTHR43283:SF7">
    <property type="entry name" value="BETA-LACTAMASE-RELATED DOMAIN-CONTAINING PROTEIN"/>
    <property type="match status" value="1"/>
</dbReference>
<dbReference type="Gene3D" id="3.40.710.10">
    <property type="entry name" value="DD-peptidase/beta-lactamase superfamily"/>
    <property type="match status" value="1"/>
</dbReference>
<gene>
    <name evidence="2" type="ORF">J34TS1_56910</name>
</gene>
<feature type="domain" description="Beta-lactamase-related" evidence="1">
    <location>
        <begin position="37"/>
        <end position="318"/>
    </location>
</feature>
<proteinExistence type="predicted"/>
<dbReference type="EMBL" id="BORT01000040">
    <property type="protein sequence ID" value="GIO50926.1"/>
    <property type="molecule type" value="Genomic_DNA"/>
</dbReference>
<organism evidence="2 3">
    <name type="scientific">Paenibacillus azoreducens</name>
    <dbReference type="NCBI Taxonomy" id="116718"/>
    <lineage>
        <taxon>Bacteria</taxon>
        <taxon>Bacillati</taxon>
        <taxon>Bacillota</taxon>
        <taxon>Bacilli</taxon>
        <taxon>Bacillales</taxon>
        <taxon>Paenibacillaceae</taxon>
        <taxon>Paenibacillus</taxon>
    </lineage>
</organism>
<accession>A0A919YHV0</accession>
<evidence type="ECO:0000313" key="2">
    <source>
        <dbReference type="EMBL" id="GIO50926.1"/>
    </source>
</evidence>
<dbReference type="Pfam" id="PF00144">
    <property type="entry name" value="Beta-lactamase"/>
    <property type="match status" value="1"/>
</dbReference>
<dbReference type="InterPro" id="IPR012338">
    <property type="entry name" value="Beta-lactam/transpept-like"/>
</dbReference>